<evidence type="ECO:0000256" key="10">
    <source>
        <dbReference type="HAMAP-Rule" id="MF_01031"/>
    </source>
</evidence>
<accession>A0A1V8ZYF7</accession>
<dbReference type="NCBIfam" id="NF002458">
    <property type="entry name" value="PRK01641.1"/>
    <property type="match status" value="1"/>
</dbReference>
<comment type="subunit">
    <text evidence="5 10">Heterodimer of LeuC and LeuD.</text>
</comment>
<dbReference type="AlphaFoldDB" id="A0A1V8ZYF7"/>
<dbReference type="InterPro" id="IPR050075">
    <property type="entry name" value="LeuD"/>
</dbReference>
<dbReference type="GO" id="GO:0009098">
    <property type="term" value="P:L-leucine biosynthetic process"/>
    <property type="evidence" value="ECO:0007669"/>
    <property type="project" value="UniProtKB-UniRule"/>
</dbReference>
<dbReference type="RefSeq" id="WP_081193969.1">
    <property type="nucleotide sequence ID" value="NZ_MWIH01000008.1"/>
</dbReference>
<dbReference type="Gene3D" id="3.20.19.10">
    <property type="entry name" value="Aconitase, domain 4"/>
    <property type="match status" value="1"/>
</dbReference>
<evidence type="ECO:0000256" key="9">
    <source>
        <dbReference type="ARBA" id="ARBA00023304"/>
    </source>
</evidence>
<dbReference type="GO" id="GO:0003861">
    <property type="term" value="F:3-isopropylmalate dehydratase activity"/>
    <property type="evidence" value="ECO:0007669"/>
    <property type="project" value="UniProtKB-UniRule"/>
</dbReference>
<reference evidence="12 13" key="1">
    <citation type="submission" date="2017-02" db="EMBL/GenBank/DDBJ databases">
        <title>Draft genome of Saccharomonospora sp. 154.</title>
        <authorList>
            <person name="Alonso-Carmona G.S."/>
            <person name="De La Haba R."/>
            <person name="Vera-Gargallo B."/>
            <person name="Sandoval-Trujillo A.H."/>
            <person name="Ramirez-Duran N."/>
            <person name="Ventosa A."/>
        </authorList>
    </citation>
    <scope>NUCLEOTIDE SEQUENCE [LARGE SCALE GENOMIC DNA]</scope>
    <source>
        <strain evidence="12 13">LRS4.154</strain>
    </source>
</reference>
<comment type="similarity">
    <text evidence="4 10">Belongs to the LeuD family. LeuD type 1 subfamily.</text>
</comment>
<keyword evidence="7 10" id="KW-0028">Amino-acid biosynthesis</keyword>
<dbReference type="STRING" id="1962155.B1813_18435"/>
<evidence type="ECO:0000259" key="11">
    <source>
        <dbReference type="Pfam" id="PF00694"/>
    </source>
</evidence>
<dbReference type="EC" id="4.2.1.33" evidence="10"/>
<evidence type="ECO:0000256" key="2">
    <source>
        <dbReference type="ARBA" id="ARBA00002695"/>
    </source>
</evidence>
<keyword evidence="6 10" id="KW-0432">Leucine biosynthesis</keyword>
<comment type="caution">
    <text evidence="12">The sequence shown here is derived from an EMBL/GenBank/DDBJ whole genome shotgun (WGS) entry which is preliminary data.</text>
</comment>
<evidence type="ECO:0000256" key="3">
    <source>
        <dbReference type="ARBA" id="ARBA00004729"/>
    </source>
</evidence>
<dbReference type="UniPathway" id="UPA00048">
    <property type="reaction ID" value="UER00071"/>
</dbReference>
<evidence type="ECO:0000256" key="5">
    <source>
        <dbReference type="ARBA" id="ARBA00011271"/>
    </source>
</evidence>
<sequence>MDPITVHTGRAAVLRRSDVDTDQIIPADYCRLPGRSGFAKGLFARWRDSDPDFVLNDPAVADATVLLAGPRFGTGSSREHAVWALREWGFSIVIAPGFGDIFTRNALKNGLVVVSLPPEAVEELMVAAESDAGHKVTVDLVSCTVSAGMSSWSFEIEERARYLLCHGYDGIELTLRNDTAITEYESHRRPWLPRMSAERVS</sequence>
<keyword evidence="13" id="KW-1185">Reference proteome</keyword>
<dbReference type="EMBL" id="MWIH01000008">
    <property type="protein sequence ID" value="OQO89831.1"/>
    <property type="molecule type" value="Genomic_DNA"/>
</dbReference>
<comment type="catalytic activity">
    <reaction evidence="1 10">
        <text>(2R,3S)-3-isopropylmalate = (2S)-2-isopropylmalate</text>
        <dbReference type="Rhea" id="RHEA:32287"/>
        <dbReference type="ChEBI" id="CHEBI:1178"/>
        <dbReference type="ChEBI" id="CHEBI:35121"/>
        <dbReference type="EC" id="4.2.1.33"/>
    </reaction>
</comment>
<dbReference type="GO" id="GO:0009316">
    <property type="term" value="C:3-isopropylmalate dehydratase complex"/>
    <property type="evidence" value="ECO:0007669"/>
    <property type="project" value="InterPro"/>
</dbReference>
<dbReference type="SUPFAM" id="SSF52016">
    <property type="entry name" value="LeuD/IlvD-like"/>
    <property type="match status" value="1"/>
</dbReference>
<dbReference type="NCBIfam" id="TIGR00171">
    <property type="entry name" value="leuD"/>
    <property type="match status" value="1"/>
</dbReference>
<dbReference type="InterPro" id="IPR015928">
    <property type="entry name" value="Aconitase/3IPM_dehydase_swvl"/>
</dbReference>
<organism evidence="12 13">
    <name type="scientific">Saccharomonospora piscinae</name>
    <dbReference type="NCBI Taxonomy" id="687388"/>
    <lineage>
        <taxon>Bacteria</taxon>
        <taxon>Bacillati</taxon>
        <taxon>Actinomycetota</taxon>
        <taxon>Actinomycetes</taxon>
        <taxon>Pseudonocardiales</taxon>
        <taxon>Pseudonocardiaceae</taxon>
        <taxon>Saccharomonospora</taxon>
    </lineage>
</organism>
<evidence type="ECO:0000256" key="6">
    <source>
        <dbReference type="ARBA" id="ARBA00022430"/>
    </source>
</evidence>
<dbReference type="PANTHER" id="PTHR43345">
    <property type="entry name" value="3-ISOPROPYLMALATE DEHYDRATASE SMALL SUBUNIT 2-RELATED-RELATED"/>
    <property type="match status" value="1"/>
</dbReference>
<keyword evidence="9 10" id="KW-0100">Branched-chain amino acid biosynthesis</keyword>
<evidence type="ECO:0000313" key="13">
    <source>
        <dbReference type="Proteomes" id="UP000192591"/>
    </source>
</evidence>
<dbReference type="HAMAP" id="MF_01031">
    <property type="entry name" value="LeuD_type1"/>
    <property type="match status" value="1"/>
</dbReference>
<protein>
    <recommendedName>
        <fullName evidence="10">3-isopropylmalate dehydratase small subunit</fullName>
        <ecNumber evidence="10">4.2.1.33</ecNumber>
    </recommendedName>
    <alternativeName>
        <fullName evidence="10">Alpha-IPM isomerase</fullName>
        <shortName evidence="10">IPMI</shortName>
    </alternativeName>
    <alternativeName>
        <fullName evidence="10">Isopropylmalate isomerase</fullName>
    </alternativeName>
</protein>
<evidence type="ECO:0000256" key="4">
    <source>
        <dbReference type="ARBA" id="ARBA00009845"/>
    </source>
</evidence>
<comment type="pathway">
    <text evidence="3 10">Amino-acid biosynthesis; L-leucine biosynthesis; L-leucine from 3-methyl-2-oxobutanoate: step 2/4.</text>
</comment>
<evidence type="ECO:0000256" key="8">
    <source>
        <dbReference type="ARBA" id="ARBA00023239"/>
    </source>
</evidence>
<evidence type="ECO:0000256" key="1">
    <source>
        <dbReference type="ARBA" id="ARBA00000491"/>
    </source>
</evidence>
<dbReference type="InterPro" id="IPR004431">
    <property type="entry name" value="3-IsopropMal_deHydase_ssu"/>
</dbReference>
<dbReference type="InterPro" id="IPR033940">
    <property type="entry name" value="IPMI_Swivel"/>
</dbReference>
<dbReference type="PANTHER" id="PTHR43345:SF5">
    <property type="entry name" value="3-ISOPROPYLMALATE DEHYDRATASE SMALL SUBUNIT"/>
    <property type="match status" value="1"/>
</dbReference>
<evidence type="ECO:0000313" key="12">
    <source>
        <dbReference type="EMBL" id="OQO89831.1"/>
    </source>
</evidence>
<name>A0A1V8ZYF7_SACPI</name>
<gene>
    <name evidence="10" type="primary">leuD</name>
    <name evidence="12" type="ORF">B1813_18435</name>
</gene>
<evidence type="ECO:0000256" key="7">
    <source>
        <dbReference type="ARBA" id="ARBA00022605"/>
    </source>
</evidence>
<feature type="domain" description="Aconitase A/isopropylmalate dehydratase small subunit swivel" evidence="11">
    <location>
        <begin position="7"/>
        <end position="117"/>
    </location>
</feature>
<dbReference type="Proteomes" id="UP000192591">
    <property type="component" value="Unassembled WGS sequence"/>
</dbReference>
<dbReference type="CDD" id="cd01577">
    <property type="entry name" value="IPMI_Swivel"/>
    <property type="match status" value="1"/>
</dbReference>
<keyword evidence="8 10" id="KW-0456">Lyase</keyword>
<comment type="function">
    <text evidence="2 10">Catalyzes the isomerization between 2-isopropylmalate and 3-isopropylmalate, via the formation of 2-isopropylmaleate.</text>
</comment>
<proteinExistence type="inferred from homology"/>
<dbReference type="InterPro" id="IPR000573">
    <property type="entry name" value="AconitaseA/IPMdHydase_ssu_swvl"/>
</dbReference>
<dbReference type="Pfam" id="PF00694">
    <property type="entry name" value="Aconitase_C"/>
    <property type="match status" value="1"/>
</dbReference>